<dbReference type="Gene3D" id="1.10.8.260">
    <property type="entry name" value="HI0933 insert domain-like"/>
    <property type="match status" value="1"/>
</dbReference>
<feature type="region of interest" description="Disordered" evidence="4">
    <location>
        <begin position="321"/>
        <end position="342"/>
    </location>
</feature>
<dbReference type="InterPro" id="IPR057661">
    <property type="entry name" value="RsdA/BaiN/AoA(So)_Rossmann"/>
</dbReference>
<dbReference type="OMA" id="YNLQWSF"/>
<dbReference type="eggNOG" id="ENOG502QT7P">
    <property type="taxonomic scope" value="Eukaryota"/>
</dbReference>
<accession>C1MRP5</accession>
<feature type="compositionally biased region" description="Basic and acidic residues" evidence="4">
    <location>
        <begin position="321"/>
        <end position="335"/>
    </location>
</feature>
<dbReference type="PANTHER" id="PTHR42887">
    <property type="entry name" value="OS12G0638800 PROTEIN"/>
    <property type="match status" value="1"/>
</dbReference>
<feature type="domain" description="RsdA/BaiN/AoA(So)-like Rossmann fold-like" evidence="5">
    <location>
        <begin position="54"/>
        <end position="483"/>
    </location>
</feature>
<comment type="cofactor">
    <cofactor evidence="1">
        <name>FAD</name>
        <dbReference type="ChEBI" id="CHEBI:57692"/>
    </cofactor>
</comment>
<dbReference type="Pfam" id="PF03486">
    <property type="entry name" value="HI0933_like"/>
    <property type="match status" value="1"/>
</dbReference>
<evidence type="ECO:0000256" key="3">
    <source>
        <dbReference type="ARBA" id="ARBA00022827"/>
    </source>
</evidence>
<evidence type="ECO:0000256" key="4">
    <source>
        <dbReference type="SAM" id="MobiDB-lite"/>
    </source>
</evidence>
<keyword evidence="3" id="KW-0274">FAD</keyword>
<evidence type="ECO:0000256" key="1">
    <source>
        <dbReference type="ARBA" id="ARBA00001974"/>
    </source>
</evidence>
<organism evidence="8">
    <name type="scientific">Micromonas pusilla (strain CCMP1545)</name>
    <name type="common">Picoplanktonic green alga</name>
    <dbReference type="NCBI Taxonomy" id="564608"/>
    <lineage>
        <taxon>Eukaryota</taxon>
        <taxon>Viridiplantae</taxon>
        <taxon>Chlorophyta</taxon>
        <taxon>Mamiellophyceae</taxon>
        <taxon>Mamiellales</taxon>
        <taxon>Mamiellaceae</taxon>
        <taxon>Micromonas</taxon>
    </lineage>
</organism>
<dbReference type="Proteomes" id="UP000001876">
    <property type="component" value="Unassembled WGS sequence"/>
</dbReference>
<dbReference type="KEGG" id="mpp:MICPUCDRAFT_70843"/>
<dbReference type="EMBL" id="GG663739">
    <property type="protein sequence ID" value="EEH56999.1"/>
    <property type="molecule type" value="Genomic_DNA"/>
</dbReference>
<gene>
    <name evidence="7" type="ORF">MICPUCDRAFT_70843</name>
</gene>
<evidence type="ECO:0000256" key="2">
    <source>
        <dbReference type="ARBA" id="ARBA00022630"/>
    </source>
</evidence>
<protein>
    <submittedName>
        <fullName evidence="7">HI0933-like protein</fullName>
    </submittedName>
</protein>
<evidence type="ECO:0000313" key="8">
    <source>
        <dbReference type="Proteomes" id="UP000001876"/>
    </source>
</evidence>
<dbReference type="InterPro" id="IPR055178">
    <property type="entry name" value="RsdA/BaiN/AoA(So)-like_dom"/>
</dbReference>
<reference evidence="7 8" key="1">
    <citation type="journal article" date="2009" name="Science">
        <title>Green evolution and dynamic adaptations revealed by genomes of the marine picoeukaryotes Micromonas.</title>
        <authorList>
            <person name="Worden A.Z."/>
            <person name="Lee J.H."/>
            <person name="Mock T."/>
            <person name="Rouze P."/>
            <person name="Simmons M.P."/>
            <person name="Aerts A.L."/>
            <person name="Allen A.E."/>
            <person name="Cuvelier M.L."/>
            <person name="Derelle E."/>
            <person name="Everett M.V."/>
            <person name="Foulon E."/>
            <person name="Grimwood J."/>
            <person name="Gundlach H."/>
            <person name="Henrissat B."/>
            <person name="Napoli C."/>
            <person name="McDonald S.M."/>
            <person name="Parker M.S."/>
            <person name="Rombauts S."/>
            <person name="Salamov A."/>
            <person name="Von Dassow P."/>
            <person name="Badger J.H."/>
            <person name="Coutinho P.M."/>
            <person name="Demir E."/>
            <person name="Dubchak I."/>
            <person name="Gentemann C."/>
            <person name="Eikrem W."/>
            <person name="Gready J.E."/>
            <person name="John U."/>
            <person name="Lanier W."/>
            <person name="Lindquist E.A."/>
            <person name="Lucas S."/>
            <person name="Mayer K.F."/>
            <person name="Moreau H."/>
            <person name="Not F."/>
            <person name="Otillar R."/>
            <person name="Panaud O."/>
            <person name="Pangilinan J."/>
            <person name="Paulsen I."/>
            <person name="Piegu B."/>
            <person name="Poliakov A."/>
            <person name="Robbens S."/>
            <person name="Schmutz J."/>
            <person name="Toulza E."/>
            <person name="Wyss T."/>
            <person name="Zelensky A."/>
            <person name="Zhou K."/>
            <person name="Armbrust E.V."/>
            <person name="Bhattacharya D."/>
            <person name="Goodenough U.W."/>
            <person name="Van de Peer Y."/>
            <person name="Grigoriev I.V."/>
        </authorList>
    </citation>
    <scope>NUCLEOTIDE SEQUENCE [LARGE SCALE GENOMIC DNA]</scope>
    <source>
        <strain evidence="7 8">CCMP1545</strain>
    </source>
</reference>
<dbReference type="PANTHER" id="PTHR42887:SF2">
    <property type="entry name" value="OS12G0638800 PROTEIN"/>
    <property type="match status" value="1"/>
</dbReference>
<dbReference type="InterPro" id="IPR036188">
    <property type="entry name" value="FAD/NAD-bd_sf"/>
</dbReference>
<keyword evidence="2" id="KW-0285">Flavoprotein</keyword>
<dbReference type="InterPro" id="IPR023166">
    <property type="entry name" value="BaiN-like_dom_sf"/>
</dbReference>
<evidence type="ECO:0000259" key="5">
    <source>
        <dbReference type="Pfam" id="PF03486"/>
    </source>
</evidence>
<dbReference type="OrthoDB" id="9930022at2759"/>
<dbReference type="Gene3D" id="2.40.30.10">
    <property type="entry name" value="Translation factors"/>
    <property type="match status" value="1"/>
</dbReference>
<dbReference type="SUPFAM" id="SSF51905">
    <property type="entry name" value="FAD/NAD(P)-binding domain"/>
    <property type="match status" value="1"/>
</dbReference>
<dbReference type="RefSeq" id="XP_003058544.1">
    <property type="nucleotide sequence ID" value="XM_003058498.1"/>
</dbReference>
<dbReference type="InterPro" id="IPR004792">
    <property type="entry name" value="BaiN-like"/>
</dbReference>
<keyword evidence="8" id="KW-1185">Reference proteome</keyword>
<proteinExistence type="predicted"/>
<evidence type="ECO:0000313" key="7">
    <source>
        <dbReference type="EMBL" id="EEH56999.1"/>
    </source>
</evidence>
<dbReference type="Pfam" id="PF22780">
    <property type="entry name" value="HI0933_like_1st"/>
    <property type="match status" value="2"/>
</dbReference>
<dbReference type="AlphaFoldDB" id="C1MRP5"/>
<dbReference type="SUPFAM" id="SSF160996">
    <property type="entry name" value="HI0933 insert domain-like"/>
    <property type="match status" value="1"/>
</dbReference>
<sequence length="497" mass="53161">MGAMLNTRAVGAARLGASSVRFSVGRIAHRVRPLVATLARRRHAIASASNDPPEVAVLGGGAAGLTAAYFAAKEGARVTVYERTSEAGKKILMSGGARCNVLPVAGSAADFVTESTPRLLKNVLASWNVERCREWLEDDVGLALGIEHVTNKYFPLSNSSREVRDKLLQACVSEGVKVRYGASVESLRRTDEGWALRIRDASEENVPVVVLAMGGLSFPAVGTDGTGYAIARRDLNHVLNEPYPALVPLTGAHPGGEMMPGVSVDVSLECETVAVGDEKSKKKKKKSKASREGFLFTHRGYSGPSVLDLSHNVVRPLARLAREGGASERDDEKSVDGTTPLPSLVVNWSGESREMWQTRLTAPPGKALVATRLRDALPQRLADALLVEGGIDNTCKVADLRKENRLKLLDALTRYTIPVDGHQGYRKAEVTGGGVALDEIDTKSMQSLASPGVFFCGEVCDVFGRIGGFNFLWAWTSGRLAGMSAARKVLDGTRTVA</sequence>
<dbReference type="STRING" id="564608.C1MRP5"/>
<feature type="domain" description="RsdA/BaiN/AoA(So)-like insert" evidence="6">
    <location>
        <begin position="243"/>
        <end position="318"/>
    </location>
</feature>
<feature type="domain" description="RsdA/BaiN/AoA(So)-like insert" evidence="6">
    <location>
        <begin position="366"/>
        <end position="430"/>
    </location>
</feature>
<dbReference type="GeneID" id="9684350"/>
<name>C1MRP5_MICPC</name>
<dbReference type="Gene3D" id="3.50.50.60">
    <property type="entry name" value="FAD/NAD(P)-binding domain"/>
    <property type="match status" value="1"/>
</dbReference>
<dbReference type="NCBIfam" id="TIGR00275">
    <property type="entry name" value="aminoacetone oxidase family FAD-binding enzyme"/>
    <property type="match status" value="1"/>
</dbReference>
<dbReference type="PRINTS" id="PR00419">
    <property type="entry name" value="ADXRDTASE"/>
</dbReference>
<evidence type="ECO:0000259" key="6">
    <source>
        <dbReference type="Pfam" id="PF22780"/>
    </source>
</evidence>